<keyword evidence="2" id="KW-0067">ATP-binding</keyword>
<dbReference type="InterPro" id="IPR013317">
    <property type="entry name" value="DnaA_dom"/>
</dbReference>
<proteinExistence type="predicted"/>
<dbReference type="Gene3D" id="3.40.50.300">
    <property type="entry name" value="P-loop containing nucleotide triphosphate hydrolases"/>
    <property type="match status" value="1"/>
</dbReference>
<dbReference type="GO" id="GO:0006260">
    <property type="term" value="P:DNA replication"/>
    <property type="evidence" value="ECO:0007669"/>
    <property type="project" value="TreeGrafter"/>
</dbReference>
<sequence>MFLGEVGSGKTHLSSSIANKLMDNCVGVLYMSYREAITKIKQNVIDIEEYERIIGRYKRANVLLLDDL</sequence>
<evidence type="ECO:0000313" key="3">
    <source>
        <dbReference type="Proteomes" id="UP000573963"/>
    </source>
</evidence>
<dbReference type="AlphaFoldDB" id="A0AA44DJJ5"/>
<feature type="domain" description="Chromosomal replication initiator protein DnaA ATPAse" evidence="1">
    <location>
        <begin position="2"/>
        <end position="68"/>
    </location>
</feature>
<gene>
    <name evidence="2" type="ORF">HF875_04045</name>
</gene>
<dbReference type="Pfam" id="PF00308">
    <property type="entry name" value="Bac_DnaA"/>
    <property type="match status" value="1"/>
</dbReference>
<dbReference type="Proteomes" id="UP000573963">
    <property type="component" value="Unassembled WGS sequence"/>
</dbReference>
<comment type="caution">
    <text evidence="2">The sequence shown here is derived from an EMBL/GenBank/DDBJ whole genome shotgun (WGS) entry which is preliminary data.</text>
</comment>
<organism evidence="2 3">
    <name type="scientific">Paraclostridium bifermentans</name>
    <name type="common">Clostridium bifermentans</name>
    <dbReference type="NCBI Taxonomy" id="1490"/>
    <lineage>
        <taxon>Bacteria</taxon>
        <taxon>Bacillati</taxon>
        <taxon>Bacillota</taxon>
        <taxon>Clostridia</taxon>
        <taxon>Peptostreptococcales</taxon>
        <taxon>Peptostreptococcaceae</taxon>
        <taxon>Paraclostridium</taxon>
    </lineage>
</organism>
<protein>
    <submittedName>
        <fullName evidence="2">ATP-binding protein</fullName>
    </submittedName>
</protein>
<dbReference type="InterPro" id="IPR027417">
    <property type="entry name" value="P-loop_NTPase"/>
</dbReference>
<dbReference type="SUPFAM" id="SSF52540">
    <property type="entry name" value="P-loop containing nucleoside triphosphate hydrolases"/>
    <property type="match status" value="1"/>
</dbReference>
<dbReference type="PANTHER" id="PTHR30050:SF10">
    <property type="entry name" value="PHAGE-LIKE ELEMENT PBSX PROTEIN XKDC"/>
    <property type="match status" value="1"/>
</dbReference>
<name>A0AA44DJJ5_PARBF</name>
<accession>A0AA44DJJ5</accession>
<dbReference type="EMBL" id="JABAFD010000002">
    <property type="protein sequence ID" value="NME08676.1"/>
    <property type="molecule type" value="Genomic_DNA"/>
</dbReference>
<evidence type="ECO:0000313" key="2">
    <source>
        <dbReference type="EMBL" id="NME08676.1"/>
    </source>
</evidence>
<dbReference type="GO" id="GO:0005524">
    <property type="term" value="F:ATP binding"/>
    <property type="evidence" value="ECO:0007669"/>
    <property type="project" value="UniProtKB-KW"/>
</dbReference>
<evidence type="ECO:0000259" key="1">
    <source>
        <dbReference type="Pfam" id="PF00308"/>
    </source>
</evidence>
<keyword evidence="2" id="KW-0547">Nucleotide-binding</keyword>
<reference evidence="2 3" key="1">
    <citation type="submission" date="2020-04" db="EMBL/GenBank/DDBJ databases">
        <authorList>
            <person name="Hitch T.C.A."/>
            <person name="Wylensek D."/>
            <person name="Clavel T."/>
        </authorList>
    </citation>
    <scope>NUCLEOTIDE SEQUENCE [LARGE SCALE GENOMIC DNA]</scope>
    <source>
        <strain evidence="2 3">Med78_4-601-WT-2</strain>
    </source>
</reference>
<dbReference type="PANTHER" id="PTHR30050">
    <property type="entry name" value="CHROMOSOMAL REPLICATION INITIATOR PROTEIN DNAA"/>
    <property type="match status" value="1"/>
</dbReference>